<dbReference type="Proteomes" id="UP000012329">
    <property type="component" value="Unassembled WGS sequence"/>
</dbReference>
<comment type="caution">
    <text evidence="1">The sequence shown here is derived from an EMBL/GenBank/DDBJ whole genome shotgun (WGS) entry which is preliminary data.</text>
</comment>
<protein>
    <submittedName>
        <fullName evidence="1">Uncharacterized protein</fullName>
    </submittedName>
</protein>
<sequence length="202" mass="22697">MDHLAFVEKLPGSIYRKDPESGAAKLWSLVAKESNELEEVIIPFYDLEKQVGIQLDKIGKTFGVERLGLSDEAFRKKIPNSQINQFISIPALKGLLEEYSDDPIVREMCYPVQFEWETFDGSDALNGTGLFEPAMRVSNELFFDGNGTLDGLDFLDPTKVRPAALEIDIGILNAEILSEAYDKISKATIGITLYMKHFKELE</sequence>
<dbReference type="AlphaFoldDB" id="A0A829D928"/>
<dbReference type="EMBL" id="AFJL02000087">
    <property type="protein sequence ID" value="EMY05319.1"/>
    <property type="molecule type" value="Genomic_DNA"/>
</dbReference>
<evidence type="ECO:0000313" key="2">
    <source>
        <dbReference type="Proteomes" id="UP000012329"/>
    </source>
</evidence>
<evidence type="ECO:0000313" key="1">
    <source>
        <dbReference type="EMBL" id="EMY05319.1"/>
    </source>
</evidence>
<gene>
    <name evidence="1" type="ORF">LEP1GSC029_3353</name>
</gene>
<accession>A0A829D928</accession>
<reference evidence="1 2" key="1">
    <citation type="submission" date="2013-02" db="EMBL/GenBank/DDBJ databases">
        <authorList>
            <person name="Harkins D.M."/>
            <person name="Durkin A.S."/>
            <person name="Brinkac L.M."/>
            <person name="Haft D.H."/>
            <person name="Selengut J.D."/>
            <person name="Sanka R."/>
            <person name="DePew J."/>
            <person name="Purushe J."/>
            <person name="Whelen A.C."/>
            <person name="Vinetz J.M."/>
            <person name="Sutton G.G."/>
            <person name="Nierman W.C."/>
            <person name="Fouts D.E."/>
        </authorList>
    </citation>
    <scope>NUCLEOTIDE SEQUENCE [LARGE SCALE GENOMIC DNA]</scope>
    <source>
        <strain evidence="1 2">2002000626</strain>
    </source>
</reference>
<organism evidence="1 2">
    <name type="scientific">Leptospira interrogans str. 2002000626</name>
    <dbReference type="NCBI Taxonomy" id="996803"/>
    <lineage>
        <taxon>Bacteria</taxon>
        <taxon>Pseudomonadati</taxon>
        <taxon>Spirochaetota</taxon>
        <taxon>Spirochaetia</taxon>
        <taxon>Leptospirales</taxon>
        <taxon>Leptospiraceae</taxon>
        <taxon>Leptospira</taxon>
    </lineage>
</organism>
<name>A0A829D928_LEPIR</name>
<proteinExistence type="predicted"/>